<keyword evidence="3" id="KW-1185">Reference proteome</keyword>
<gene>
    <name evidence="2" type="ORF">SeLEV6574_g08017</name>
    <name evidence="1" type="ORF">SeMB42_g07858</name>
</gene>
<dbReference type="Proteomes" id="UP000320475">
    <property type="component" value="Unassembled WGS sequence"/>
</dbReference>
<evidence type="ECO:0000313" key="4">
    <source>
        <dbReference type="Proteomes" id="UP000320475"/>
    </source>
</evidence>
<protein>
    <submittedName>
        <fullName evidence="1">Uncharacterized protein</fullName>
    </submittedName>
</protein>
<name>A0A507BUB9_9FUNG</name>
<evidence type="ECO:0000313" key="3">
    <source>
        <dbReference type="Proteomes" id="UP000317494"/>
    </source>
</evidence>
<comment type="caution">
    <text evidence="1">The sequence shown here is derived from an EMBL/GenBank/DDBJ whole genome shotgun (WGS) entry which is preliminary data.</text>
</comment>
<evidence type="ECO:0000313" key="1">
    <source>
        <dbReference type="EMBL" id="TPX30821.1"/>
    </source>
</evidence>
<accession>A0A507BUB9</accession>
<dbReference type="Proteomes" id="UP000317494">
    <property type="component" value="Unassembled WGS sequence"/>
</dbReference>
<proteinExistence type="predicted"/>
<sequence length="93" mass="10771">MFDDWESRPPHGYGGRPHYEYHNCMMQQRYSGPEAQWICESTREEWPCADGEAHSCKQLASVLEDAGCFEAHHCRSIHAVRYCETCSTVSDRD</sequence>
<dbReference type="EMBL" id="QEAM01000685">
    <property type="protein sequence ID" value="TPX36762.1"/>
    <property type="molecule type" value="Genomic_DNA"/>
</dbReference>
<reference evidence="3 4" key="1">
    <citation type="journal article" date="2019" name="Sci. Rep.">
        <title>Comparative genomics of chytrid fungi reveal insights into the obligate biotrophic and pathogenic lifestyle of Synchytrium endobioticum.</title>
        <authorList>
            <person name="van de Vossenberg B.T.L.H."/>
            <person name="Warris S."/>
            <person name="Nguyen H.D.T."/>
            <person name="van Gent-Pelzer M.P.E."/>
            <person name="Joly D.L."/>
            <person name="van de Geest H.C."/>
            <person name="Bonants P.J.M."/>
            <person name="Smith D.S."/>
            <person name="Levesque C.A."/>
            <person name="van der Lee T.A.J."/>
        </authorList>
    </citation>
    <scope>NUCLEOTIDE SEQUENCE [LARGE SCALE GENOMIC DNA]</scope>
    <source>
        <strain evidence="2 4">LEV6574</strain>
        <strain evidence="1 3">MB42</strain>
    </source>
</reference>
<evidence type="ECO:0000313" key="2">
    <source>
        <dbReference type="EMBL" id="TPX36762.1"/>
    </source>
</evidence>
<organism evidence="1 3">
    <name type="scientific">Synchytrium endobioticum</name>
    <dbReference type="NCBI Taxonomy" id="286115"/>
    <lineage>
        <taxon>Eukaryota</taxon>
        <taxon>Fungi</taxon>
        <taxon>Fungi incertae sedis</taxon>
        <taxon>Chytridiomycota</taxon>
        <taxon>Chytridiomycota incertae sedis</taxon>
        <taxon>Chytridiomycetes</taxon>
        <taxon>Synchytriales</taxon>
        <taxon>Synchytriaceae</taxon>
        <taxon>Synchytrium</taxon>
    </lineage>
</organism>
<dbReference type="EMBL" id="QEAN01000652">
    <property type="protein sequence ID" value="TPX30821.1"/>
    <property type="molecule type" value="Genomic_DNA"/>
</dbReference>
<dbReference type="AlphaFoldDB" id="A0A507BUB9"/>
<dbReference type="VEuPathDB" id="FungiDB:SeMB42_g07858"/>
<dbReference type="OrthoDB" id="102943at2759"/>